<dbReference type="EMBL" id="JAVRRJ010000006">
    <property type="protein sequence ID" value="KAK5083727.1"/>
    <property type="molecule type" value="Genomic_DNA"/>
</dbReference>
<feature type="coiled-coil region" evidence="7">
    <location>
        <begin position="252"/>
        <end position="279"/>
    </location>
</feature>
<dbReference type="CDD" id="cd17546">
    <property type="entry name" value="REC_hyHK_CKI1_RcsC-like"/>
    <property type="match status" value="1"/>
</dbReference>
<evidence type="ECO:0000259" key="10">
    <source>
        <dbReference type="PROSITE" id="PS50110"/>
    </source>
</evidence>
<evidence type="ECO:0000256" key="5">
    <source>
        <dbReference type="ARBA" id="ARBA00022777"/>
    </source>
</evidence>
<dbReference type="PROSITE" id="PS50109">
    <property type="entry name" value="HIS_KIN"/>
    <property type="match status" value="1"/>
</dbReference>
<dbReference type="Gene3D" id="3.40.50.2300">
    <property type="match status" value="1"/>
</dbReference>
<dbReference type="SUPFAM" id="SSF55874">
    <property type="entry name" value="ATPase domain of HSP90 chaperone/DNA topoisomerase II/histidine kinase"/>
    <property type="match status" value="1"/>
</dbReference>
<dbReference type="Pfam" id="PF00072">
    <property type="entry name" value="Response_reg"/>
    <property type="match status" value="1"/>
</dbReference>
<dbReference type="SUPFAM" id="SSF52172">
    <property type="entry name" value="CheY-like"/>
    <property type="match status" value="1"/>
</dbReference>
<feature type="domain" description="Histidine kinase" evidence="9">
    <location>
        <begin position="419"/>
        <end position="689"/>
    </location>
</feature>
<dbReference type="SUPFAM" id="SSF55785">
    <property type="entry name" value="PYP-like sensor domain (PAS domain)"/>
    <property type="match status" value="1"/>
</dbReference>
<sequence length="877" mass="97806">MGSRFEDVYPEIVGAIGPILTQAEVTRMASPVIDLPLIVERNDFWEETFFNGNFVPIMLLDGGVGGFANNVQEVTKQILSERRTQMFNLMSASKDQFTSTSVYGHITSCLNTNKLDVPFACLWKVDTENDDGNHELIRLDGLGLPATTEVNQRTKLLDNIGFMPLLAAARKKITTIAFDKNLGDLDWEYVTWGGHGKEPQFLTCVPLLSGERLYGFLLVGNNPLRPLDDAHHQFMANLQNYVTSAVAATISADEALQRNQKLQDQLIESERQIRYMAQNSDIGMIQLGLDGNLIWANEHYRFMVNHEDGRKPRQTFIDEAQLLEEDHIYAREVWQQVRQGEKVKTAELRLKRKYQPPIGESIPMTIILSAVPYVESGHVKSIMACLTEVSRLKWAESWQAQLAQNAKDARSRQSEFTDAISHEVRNPLSAILQLADGIVESMTHIQTPTMEDYEGCVKENVEAAKVILSCARHQKRIVDDVLSLSRMDYASLSVSPVATSPDKIVHEALQLVRADAAANAISLRIVQEHFSDVHIVDQVICDSLRVVQILVNLLSNAIKFTKEEATRTLTLRYGATSLEPRTVFSPQIMWAPSQEATHDPTLLKEWGEGKPVWLAFTVHDTGLGMTREQLGRVFKRFEQATIKTSINYNGSGLGLFISQNLTKRQGGEIGVDSTSGVGSTFAFYIKARHAEVHSEHLTLNGDAASTDIKPVHPNSNGSVKMPARVKGSSKSASNKTYNLHILLVEDNIVNQQVLRKQLQKAGCTVYVANHGIEALGFLRKTSLWTENNGSGFHLDVILMDWEMPVMDGLTCTREIRTLENAGRFATHPEVLAVTANVRSEQVEIAYAAGMDAVVPKPFVVSELLQKISERMTDKQNS</sequence>
<dbReference type="PROSITE" id="PS50110">
    <property type="entry name" value="RESPONSE_REGULATORY"/>
    <property type="match status" value="1"/>
</dbReference>
<dbReference type="SUPFAM" id="SSF47384">
    <property type="entry name" value="Homodimeric domain of signal transducing histidine kinase"/>
    <property type="match status" value="1"/>
</dbReference>
<dbReference type="AlphaFoldDB" id="A0AAN7SYC2"/>
<dbReference type="InterPro" id="IPR005467">
    <property type="entry name" value="His_kinase_dom"/>
</dbReference>
<evidence type="ECO:0000259" key="9">
    <source>
        <dbReference type="PROSITE" id="PS50109"/>
    </source>
</evidence>
<name>A0AAN7SYC2_9EURO</name>
<keyword evidence="3 6" id="KW-0597">Phosphoprotein</keyword>
<feature type="domain" description="Response regulatory" evidence="10">
    <location>
        <begin position="740"/>
        <end position="871"/>
    </location>
</feature>
<dbReference type="SMART" id="SM00387">
    <property type="entry name" value="HATPase_c"/>
    <property type="match status" value="1"/>
</dbReference>
<evidence type="ECO:0000256" key="1">
    <source>
        <dbReference type="ARBA" id="ARBA00000085"/>
    </source>
</evidence>
<evidence type="ECO:0000256" key="3">
    <source>
        <dbReference type="ARBA" id="ARBA00022553"/>
    </source>
</evidence>
<gene>
    <name evidence="11" type="ORF">LTR05_006232</name>
</gene>
<protein>
    <recommendedName>
        <fullName evidence="2">histidine kinase</fullName>
        <ecNumber evidence="2">2.7.13.3</ecNumber>
    </recommendedName>
</protein>
<comment type="catalytic activity">
    <reaction evidence="1">
        <text>ATP + protein L-histidine = ADP + protein N-phospho-L-histidine.</text>
        <dbReference type="EC" id="2.7.13.3"/>
    </reaction>
</comment>
<dbReference type="Pfam" id="PF02518">
    <property type="entry name" value="HATPase_c"/>
    <property type="match status" value="1"/>
</dbReference>
<evidence type="ECO:0000256" key="8">
    <source>
        <dbReference type="SAM" id="MobiDB-lite"/>
    </source>
</evidence>
<dbReference type="Gene3D" id="3.30.565.10">
    <property type="entry name" value="Histidine kinase-like ATPase, C-terminal domain"/>
    <property type="match status" value="1"/>
</dbReference>
<accession>A0AAN7SYC2</accession>
<feature type="region of interest" description="Disordered" evidence="8">
    <location>
        <begin position="704"/>
        <end position="731"/>
    </location>
</feature>
<evidence type="ECO:0000256" key="6">
    <source>
        <dbReference type="PROSITE-ProRule" id="PRU00169"/>
    </source>
</evidence>
<comment type="caution">
    <text evidence="11">The sequence shown here is derived from an EMBL/GenBank/DDBJ whole genome shotgun (WGS) entry which is preliminary data.</text>
</comment>
<dbReference type="InterPro" id="IPR001789">
    <property type="entry name" value="Sig_transdc_resp-reg_receiver"/>
</dbReference>
<evidence type="ECO:0000313" key="12">
    <source>
        <dbReference type="Proteomes" id="UP001309876"/>
    </source>
</evidence>
<reference evidence="11 12" key="1">
    <citation type="submission" date="2023-08" db="EMBL/GenBank/DDBJ databases">
        <title>Black Yeasts Isolated from many extreme environments.</title>
        <authorList>
            <person name="Coleine C."/>
            <person name="Stajich J.E."/>
            <person name="Selbmann L."/>
        </authorList>
    </citation>
    <scope>NUCLEOTIDE SEQUENCE [LARGE SCALE GENOMIC DNA]</scope>
    <source>
        <strain evidence="11 12">CCFEE 5910</strain>
    </source>
</reference>
<dbReference type="GO" id="GO:0009927">
    <property type="term" value="F:histidine phosphotransfer kinase activity"/>
    <property type="evidence" value="ECO:0007669"/>
    <property type="project" value="TreeGrafter"/>
</dbReference>
<evidence type="ECO:0000256" key="4">
    <source>
        <dbReference type="ARBA" id="ARBA00022679"/>
    </source>
</evidence>
<dbReference type="PANTHER" id="PTHR43047">
    <property type="entry name" value="TWO-COMPONENT HISTIDINE PROTEIN KINASE"/>
    <property type="match status" value="1"/>
</dbReference>
<keyword evidence="5" id="KW-0418">Kinase</keyword>
<keyword evidence="7" id="KW-0175">Coiled coil</keyword>
<dbReference type="EC" id="2.7.13.3" evidence="2"/>
<feature type="modified residue" description="4-aspartylphosphate" evidence="6">
    <location>
        <position position="800"/>
    </location>
</feature>
<proteinExistence type="predicted"/>
<dbReference type="InterPro" id="IPR003594">
    <property type="entry name" value="HATPase_dom"/>
</dbReference>
<dbReference type="InterPro" id="IPR003661">
    <property type="entry name" value="HisK_dim/P_dom"/>
</dbReference>
<dbReference type="PRINTS" id="PR00344">
    <property type="entry name" value="BCTRLSENSOR"/>
</dbReference>
<dbReference type="SMART" id="SM00388">
    <property type="entry name" value="HisKA"/>
    <property type="match status" value="1"/>
</dbReference>
<evidence type="ECO:0000256" key="7">
    <source>
        <dbReference type="SAM" id="Coils"/>
    </source>
</evidence>
<dbReference type="InterPro" id="IPR036890">
    <property type="entry name" value="HATPase_C_sf"/>
</dbReference>
<keyword evidence="12" id="KW-1185">Reference proteome</keyword>
<dbReference type="InterPro" id="IPR036097">
    <property type="entry name" value="HisK_dim/P_sf"/>
</dbReference>
<dbReference type="InterPro" id="IPR035965">
    <property type="entry name" value="PAS-like_dom_sf"/>
</dbReference>
<evidence type="ECO:0000313" key="11">
    <source>
        <dbReference type="EMBL" id="KAK5083727.1"/>
    </source>
</evidence>
<dbReference type="PANTHER" id="PTHR43047:SF72">
    <property type="entry name" value="OSMOSENSING HISTIDINE PROTEIN KINASE SLN1"/>
    <property type="match status" value="1"/>
</dbReference>
<evidence type="ECO:0000256" key="2">
    <source>
        <dbReference type="ARBA" id="ARBA00012438"/>
    </source>
</evidence>
<dbReference type="GO" id="GO:0000155">
    <property type="term" value="F:phosphorelay sensor kinase activity"/>
    <property type="evidence" value="ECO:0007669"/>
    <property type="project" value="InterPro"/>
</dbReference>
<dbReference type="SMART" id="SM00448">
    <property type="entry name" value="REC"/>
    <property type="match status" value="1"/>
</dbReference>
<organism evidence="11 12">
    <name type="scientific">Lithohypha guttulata</name>
    <dbReference type="NCBI Taxonomy" id="1690604"/>
    <lineage>
        <taxon>Eukaryota</taxon>
        <taxon>Fungi</taxon>
        <taxon>Dikarya</taxon>
        <taxon>Ascomycota</taxon>
        <taxon>Pezizomycotina</taxon>
        <taxon>Eurotiomycetes</taxon>
        <taxon>Chaetothyriomycetidae</taxon>
        <taxon>Chaetothyriales</taxon>
        <taxon>Trichomeriaceae</taxon>
        <taxon>Lithohypha</taxon>
    </lineage>
</organism>
<dbReference type="Gene3D" id="1.10.287.130">
    <property type="match status" value="1"/>
</dbReference>
<dbReference type="Gene3D" id="3.30.450.20">
    <property type="entry name" value="PAS domain"/>
    <property type="match status" value="1"/>
</dbReference>
<dbReference type="GO" id="GO:0005886">
    <property type="term" value="C:plasma membrane"/>
    <property type="evidence" value="ECO:0007669"/>
    <property type="project" value="TreeGrafter"/>
</dbReference>
<dbReference type="Pfam" id="PF00512">
    <property type="entry name" value="HisKA"/>
    <property type="match status" value="1"/>
</dbReference>
<dbReference type="Proteomes" id="UP001309876">
    <property type="component" value="Unassembled WGS sequence"/>
</dbReference>
<dbReference type="InterPro" id="IPR011006">
    <property type="entry name" value="CheY-like_superfamily"/>
</dbReference>
<dbReference type="InterPro" id="IPR004358">
    <property type="entry name" value="Sig_transdc_His_kin-like_C"/>
</dbReference>
<keyword evidence="4" id="KW-0808">Transferase</keyword>
<dbReference type="CDD" id="cd00082">
    <property type="entry name" value="HisKA"/>
    <property type="match status" value="1"/>
</dbReference>